<evidence type="ECO:0000313" key="2">
    <source>
        <dbReference type="Proteomes" id="UP000007797"/>
    </source>
</evidence>
<dbReference type="OrthoDB" id="194358at2759"/>
<protein>
    <recommendedName>
        <fullName evidence="3">Ankyrin repeat-containing protein</fullName>
    </recommendedName>
</protein>
<dbReference type="InterPro" id="IPR036770">
    <property type="entry name" value="Ankyrin_rpt-contain_sf"/>
</dbReference>
<dbReference type="Proteomes" id="UP000007797">
    <property type="component" value="Unassembled WGS sequence"/>
</dbReference>
<evidence type="ECO:0008006" key="3">
    <source>
        <dbReference type="Google" id="ProtNLM"/>
    </source>
</evidence>
<dbReference type="AlphaFoldDB" id="F4PM34"/>
<organism evidence="1 2">
    <name type="scientific">Cavenderia fasciculata</name>
    <name type="common">Slime mold</name>
    <name type="synonym">Dictyostelium fasciculatum</name>
    <dbReference type="NCBI Taxonomy" id="261658"/>
    <lineage>
        <taxon>Eukaryota</taxon>
        <taxon>Amoebozoa</taxon>
        <taxon>Evosea</taxon>
        <taxon>Eumycetozoa</taxon>
        <taxon>Dictyostelia</taxon>
        <taxon>Acytosteliales</taxon>
        <taxon>Cavenderiaceae</taxon>
        <taxon>Cavenderia</taxon>
    </lineage>
</organism>
<keyword evidence="2" id="KW-1185">Reference proteome</keyword>
<dbReference type="EMBL" id="GL883008">
    <property type="protein sequence ID" value="EGG22737.1"/>
    <property type="molecule type" value="Genomic_DNA"/>
</dbReference>
<accession>F4PM34</accession>
<reference evidence="2" key="1">
    <citation type="journal article" date="2011" name="Genome Res.">
        <title>Phylogeny-wide analysis of social amoeba genomes highlights ancient origins for complex intercellular communication.</title>
        <authorList>
            <person name="Heidel A.J."/>
            <person name="Lawal H.M."/>
            <person name="Felder M."/>
            <person name="Schilde C."/>
            <person name="Helps N.R."/>
            <person name="Tunggal B."/>
            <person name="Rivero F."/>
            <person name="John U."/>
            <person name="Schleicher M."/>
            <person name="Eichinger L."/>
            <person name="Platzer M."/>
            <person name="Noegel A.A."/>
            <person name="Schaap P."/>
            <person name="Gloeckner G."/>
        </authorList>
    </citation>
    <scope>NUCLEOTIDE SEQUENCE [LARGE SCALE GENOMIC DNA]</scope>
    <source>
        <strain evidence="2">SH3</strain>
    </source>
</reference>
<dbReference type="GeneID" id="14875309"/>
<gene>
    <name evidence="1" type="ORF">DFA_04867</name>
</gene>
<evidence type="ECO:0000313" key="1">
    <source>
        <dbReference type="EMBL" id="EGG22737.1"/>
    </source>
</evidence>
<dbReference type="SUPFAM" id="SSF48403">
    <property type="entry name" value="Ankyrin repeat"/>
    <property type="match status" value="1"/>
</dbReference>
<dbReference type="KEGG" id="dfa:DFA_04867"/>
<proteinExistence type="predicted"/>
<dbReference type="Gene3D" id="1.25.40.20">
    <property type="entry name" value="Ankyrin repeat-containing domain"/>
    <property type="match status" value="1"/>
</dbReference>
<sequence>MAIAAQYGHYEIVKFLFNNKKQEERKGGLLTAQQKDHIEEAIITASVCGHIAYVKYILSTFNITTLRQETVLEIKSFCQEAWHYEIIDYFESESQLGRSIQID</sequence>
<dbReference type="RefSeq" id="XP_004360588.1">
    <property type="nucleotide sequence ID" value="XM_004360531.1"/>
</dbReference>
<name>F4PM34_CACFS</name>